<protein>
    <submittedName>
        <fullName evidence="1">Uncharacterized protein</fullName>
    </submittedName>
</protein>
<sequence>MTMTATVWEVNLVQVNWVTSEKRSIEGNAANLDAMSTLSRSSLVLQSSSLNLPHNSSDLPNPYSSAVSKNARFLFRAYSNTSLSSSSFYRQYDESEP</sequence>
<comment type="caution">
    <text evidence="1">The sequence shown here is derived from an EMBL/GenBank/DDBJ whole genome shotgun (WGS) entry which is preliminary data.</text>
</comment>
<evidence type="ECO:0000313" key="1">
    <source>
        <dbReference type="EMBL" id="KAL3773607.1"/>
    </source>
</evidence>
<dbReference type="EMBL" id="JALLPJ020001227">
    <property type="protein sequence ID" value="KAL3773607.1"/>
    <property type="molecule type" value="Genomic_DNA"/>
</dbReference>
<accession>A0ABD3NC67</accession>
<evidence type="ECO:0000313" key="2">
    <source>
        <dbReference type="Proteomes" id="UP001530400"/>
    </source>
</evidence>
<dbReference type="AlphaFoldDB" id="A0ABD3NC67"/>
<proteinExistence type="predicted"/>
<reference evidence="1 2" key="1">
    <citation type="submission" date="2024-10" db="EMBL/GenBank/DDBJ databases">
        <title>Updated reference genomes for cyclostephanoid diatoms.</title>
        <authorList>
            <person name="Roberts W.R."/>
            <person name="Alverson A.J."/>
        </authorList>
    </citation>
    <scope>NUCLEOTIDE SEQUENCE [LARGE SCALE GENOMIC DNA]</scope>
    <source>
        <strain evidence="1 2">AJA010-31</strain>
    </source>
</reference>
<dbReference type="Proteomes" id="UP001530400">
    <property type="component" value="Unassembled WGS sequence"/>
</dbReference>
<name>A0ABD3NC67_9STRA</name>
<keyword evidence="2" id="KW-1185">Reference proteome</keyword>
<organism evidence="1 2">
    <name type="scientific">Cyclotella atomus</name>
    <dbReference type="NCBI Taxonomy" id="382360"/>
    <lineage>
        <taxon>Eukaryota</taxon>
        <taxon>Sar</taxon>
        <taxon>Stramenopiles</taxon>
        <taxon>Ochrophyta</taxon>
        <taxon>Bacillariophyta</taxon>
        <taxon>Coscinodiscophyceae</taxon>
        <taxon>Thalassiosirophycidae</taxon>
        <taxon>Stephanodiscales</taxon>
        <taxon>Stephanodiscaceae</taxon>
        <taxon>Cyclotella</taxon>
    </lineage>
</organism>
<gene>
    <name evidence="1" type="ORF">ACHAWO_010803</name>
</gene>